<gene>
    <name evidence="2" type="ORF">K493DRAFT_301642</name>
</gene>
<dbReference type="OrthoDB" id="2333384at2759"/>
<dbReference type="AlphaFoldDB" id="A0A1Y1YB76"/>
<dbReference type="STRING" id="1314790.A0A1Y1YB76"/>
<proteinExistence type="predicted"/>
<dbReference type="PANTHER" id="PTHR11188">
    <property type="entry name" value="ARRESTIN DOMAIN CONTAINING PROTEIN"/>
    <property type="match status" value="1"/>
</dbReference>
<evidence type="ECO:0000313" key="3">
    <source>
        <dbReference type="Proteomes" id="UP000193498"/>
    </source>
</evidence>
<dbReference type="GO" id="GO:0070086">
    <property type="term" value="P:ubiquitin-dependent endocytosis"/>
    <property type="evidence" value="ECO:0007669"/>
    <property type="project" value="TreeGrafter"/>
</dbReference>
<dbReference type="EMBL" id="MCFE01000184">
    <property type="protein sequence ID" value="ORX95165.1"/>
    <property type="molecule type" value="Genomic_DNA"/>
</dbReference>
<dbReference type="InterPro" id="IPR014752">
    <property type="entry name" value="Arrestin-like_C"/>
</dbReference>
<dbReference type="GO" id="GO:0030674">
    <property type="term" value="F:protein-macromolecule adaptor activity"/>
    <property type="evidence" value="ECO:0007669"/>
    <property type="project" value="TreeGrafter"/>
</dbReference>
<reference evidence="2 3" key="1">
    <citation type="submission" date="2016-07" db="EMBL/GenBank/DDBJ databases">
        <title>Pervasive Adenine N6-methylation of Active Genes in Fungi.</title>
        <authorList>
            <consortium name="DOE Joint Genome Institute"/>
            <person name="Mondo S.J."/>
            <person name="Dannebaum R.O."/>
            <person name="Kuo R.C."/>
            <person name="Labutti K."/>
            <person name="Haridas S."/>
            <person name="Kuo A."/>
            <person name="Salamov A."/>
            <person name="Ahrendt S.R."/>
            <person name="Lipzen A."/>
            <person name="Sullivan W."/>
            <person name="Andreopoulos W.B."/>
            <person name="Clum A."/>
            <person name="Lindquist E."/>
            <person name="Daum C."/>
            <person name="Ramamoorthy G.K."/>
            <person name="Gryganskyi A."/>
            <person name="Culley D."/>
            <person name="Magnuson J.K."/>
            <person name="James T.Y."/>
            <person name="O'Malley M.A."/>
            <person name="Stajich J.E."/>
            <person name="Spatafora J.W."/>
            <person name="Visel A."/>
            <person name="Grigoriev I.V."/>
        </authorList>
    </citation>
    <scope>NUCLEOTIDE SEQUENCE [LARGE SCALE GENOMIC DNA]</scope>
    <source>
        <strain evidence="2 3">CBS 931.73</strain>
    </source>
</reference>
<evidence type="ECO:0000313" key="2">
    <source>
        <dbReference type="EMBL" id="ORX95165.1"/>
    </source>
</evidence>
<accession>A0A1Y1YB76</accession>
<keyword evidence="3" id="KW-1185">Reference proteome</keyword>
<dbReference type="InterPro" id="IPR050357">
    <property type="entry name" value="Arrestin_domain-protein"/>
</dbReference>
<dbReference type="GO" id="GO:0031625">
    <property type="term" value="F:ubiquitin protein ligase binding"/>
    <property type="evidence" value="ECO:0007669"/>
    <property type="project" value="TreeGrafter"/>
</dbReference>
<dbReference type="PANTHER" id="PTHR11188:SF17">
    <property type="entry name" value="FI21816P1"/>
    <property type="match status" value="1"/>
</dbReference>
<dbReference type="GO" id="GO:0005829">
    <property type="term" value="C:cytosol"/>
    <property type="evidence" value="ECO:0007669"/>
    <property type="project" value="TreeGrafter"/>
</dbReference>
<dbReference type="Proteomes" id="UP000193498">
    <property type="component" value="Unassembled WGS sequence"/>
</dbReference>
<name>A0A1Y1YB76_9FUNG</name>
<feature type="domain" description="Arrestin C-terminal-like" evidence="1">
    <location>
        <begin position="158"/>
        <end position="293"/>
    </location>
</feature>
<dbReference type="Gene3D" id="2.60.40.640">
    <property type="match status" value="1"/>
</dbReference>
<organism evidence="2 3">
    <name type="scientific">Basidiobolus meristosporus CBS 931.73</name>
    <dbReference type="NCBI Taxonomy" id="1314790"/>
    <lineage>
        <taxon>Eukaryota</taxon>
        <taxon>Fungi</taxon>
        <taxon>Fungi incertae sedis</taxon>
        <taxon>Zoopagomycota</taxon>
        <taxon>Entomophthoromycotina</taxon>
        <taxon>Basidiobolomycetes</taxon>
        <taxon>Basidiobolales</taxon>
        <taxon>Basidiobolaceae</taxon>
        <taxon>Basidiobolus</taxon>
    </lineage>
</organism>
<sequence length="345" mass="39272">MFNQGIFQIELMQDHFLTGPDDDENSFFLIKGNLIFVPASPVKIHRIQLKFHGDLTLYKGIQKTQRSLVHHAWSFLDQSRNPSLFTHQTYSYPFELALPCSLPESLEAENAQIEYGFSAIAETSIFQFNFRAEKPVHLSKTLNPVAFNLFNTKAQGVWKDLVSYDVSIPDHYLSPGKVVPVHFHHIPLYRQVHIIGVEVILGEITLYRVPDASDPSNTTTVESRKSVHAVSNYFSCDETEQTIKIRIPKISKRLHLDASSEYVEVSHRLYAKIELEVGGMCTSMITSLPIFIAPDPISKSNHDCVISEILPNYNEITADRPPKYLPITNDLPDYLPTDLPPSYWQ</sequence>
<dbReference type="Pfam" id="PF02752">
    <property type="entry name" value="Arrestin_C"/>
    <property type="match status" value="1"/>
</dbReference>
<dbReference type="GO" id="GO:0005886">
    <property type="term" value="C:plasma membrane"/>
    <property type="evidence" value="ECO:0007669"/>
    <property type="project" value="TreeGrafter"/>
</dbReference>
<protein>
    <recommendedName>
        <fullName evidence="1">Arrestin C-terminal-like domain-containing protein</fullName>
    </recommendedName>
</protein>
<dbReference type="InParanoid" id="A0A1Y1YB76"/>
<dbReference type="InterPro" id="IPR011022">
    <property type="entry name" value="Arrestin_C-like"/>
</dbReference>
<comment type="caution">
    <text evidence="2">The sequence shown here is derived from an EMBL/GenBank/DDBJ whole genome shotgun (WGS) entry which is preliminary data.</text>
</comment>
<evidence type="ECO:0000259" key="1">
    <source>
        <dbReference type="Pfam" id="PF02752"/>
    </source>
</evidence>